<dbReference type="RefSeq" id="WP_314519438.1">
    <property type="nucleotide sequence ID" value="NZ_JASJOU010000023.1"/>
</dbReference>
<dbReference type="GO" id="GO:0008658">
    <property type="term" value="F:penicillin binding"/>
    <property type="evidence" value="ECO:0007669"/>
    <property type="project" value="InterPro"/>
</dbReference>
<dbReference type="Gene3D" id="3.90.1310.10">
    <property type="entry name" value="Penicillin-binding protein 2a (Domain 2)"/>
    <property type="match status" value="1"/>
</dbReference>
<proteinExistence type="predicted"/>
<keyword evidence="4" id="KW-0812">Transmembrane</keyword>
<dbReference type="InterPro" id="IPR036138">
    <property type="entry name" value="PBP_dimer_sf"/>
</dbReference>
<dbReference type="SUPFAM" id="SSF54184">
    <property type="entry name" value="Penicillin-binding protein 2x (pbp-2x), c-terminal domain"/>
    <property type="match status" value="1"/>
</dbReference>
<sequence>MSIKKAILVRVRIAYLLVAVFAIGVVVRIVWLQWVDGTKWHTIARKRMTDYRIVKAVRGNIYADDGSLLATSLPFYRLAIDPTVAKDTTIAKGLDSLAILLSNYFGDRTPDEYRRRIKDIRKFNEHVKDGDQKQYLVMNQKLIDYQGKKMMEKWPIFRYGRNKGGVIFERLDRRYRPFKFLAQRTIGFLNDKKQGAGLEFSYNKQLAGQNGRALFQRMSGGAWKPIGDADEVDPEQGFDIQTTININVQDVAETSLLRALQKHRANYGCVMVMEVATGEIKAIANLGKIGEGVYGENYNYAVGPQGRTNPGSTFKLASMIALLEETRVSPMDSIETGNGEYRFYDRVMRDAKAHGKVTVQEAFEVSSNIAFVKLVHQNFGNKPDRFIHYLESFGLTRPLGFQMMGEAVPLIRTPKNPTWSGLSLPWMAVGYENEMSPLQILTFYNAVANHGKLIQPIIVRQIRTADETLEAYQGRVMNEKICSDATLEKVTRMLEGVVERGTAKNIAGSAYKIAGKTGTTQKLRNGRYTKSYYTSFAGFFPAHRPKYSCIVVIDGPQGFEQYGSDVAAPVFKEVADKIYALDVEMHKMMPERGKVSGFPVVRAGNLDDMQYLCNEIGISNHADGNLQEWAVAVAGSKSITWANRQGKPGKVPDVTGMTLRDALYILENRGLRVRYSGKGRVVNQSQSPGSLALKNSTITIQLEEPM</sequence>
<dbReference type="Gene3D" id="3.30.10.20">
    <property type="match status" value="1"/>
</dbReference>
<dbReference type="GO" id="GO:0004180">
    <property type="term" value="F:carboxypeptidase activity"/>
    <property type="evidence" value="ECO:0007669"/>
    <property type="project" value="UniProtKB-KW"/>
</dbReference>
<dbReference type="PROSITE" id="PS51178">
    <property type="entry name" value="PASTA"/>
    <property type="match status" value="1"/>
</dbReference>
<evidence type="ECO:0000313" key="6">
    <source>
        <dbReference type="EMBL" id="MDJ1506479.1"/>
    </source>
</evidence>
<accession>A0AAE3RDK3</accession>
<organism evidence="6 7">
    <name type="scientific">Xanthocytophaga agilis</name>
    <dbReference type="NCBI Taxonomy" id="3048010"/>
    <lineage>
        <taxon>Bacteria</taxon>
        <taxon>Pseudomonadati</taxon>
        <taxon>Bacteroidota</taxon>
        <taxon>Cytophagia</taxon>
        <taxon>Cytophagales</taxon>
        <taxon>Rhodocytophagaceae</taxon>
        <taxon>Xanthocytophaga</taxon>
    </lineage>
</organism>
<evidence type="ECO:0000259" key="5">
    <source>
        <dbReference type="PROSITE" id="PS51178"/>
    </source>
</evidence>
<evidence type="ECO:0000256" key="4">
    <source>
        <dbReference type="SAM" id="Phobius"/>
    </source>
</evidence>
<comment type="subcellular location">
    <subcellularLocation>
        <location evidence="1">Membrane</location>
    </subcellularLocation>
</comment>
<keyword evidence="3 4" id="KW-0472">Membrane</keyword>
<dbReference type="Proteomes" id="UP001232063">
    <property type="component" value="Unassembled WGS sequence"/>
</dbReference>
<dbReference type="InterPro" id="IPR012338">
    <property type="entry name" value="Beta-lactam/transpept-like"/>
</dbReference>
<dbReference type="PANTHER" id="PTHR30627">
    <property type="entry name" value="PEPTIDOGLYCAN D,D-TRANSPEPTIDASE"/>
    <property type="match status" value="1"/>
</dbReference>
<dbReference type="Gene3D" id="3.40.710.10">
    <property type="entry name" value="DD-peptidase/beta-lactamase superfamily"/>
    <property type="match status" value="1"/>
</dbReference>
<dbReference type="Pfam" id="PF00905">
    <property type="entry name" value="Transpeptidase"/>
    <property type="match status" value="1"/>
</dbReference>
<dbReference type="GO" id="GO:0071555">
    <property type="term" value="P:cell wall organization"/>
    <property type="evidence" value="ECO:0007669"/>
    <property type="project" value="TreeGrafter"/>
</dbReference>
<dbReference type="Pfam" id="PF03793">
    <property type="entry name" value="PASTA"/>
    <property type="match status" value="1"/>
</dbReference>
<keyword evidence="7" id="KW-1185">Reference proteome</keyword>
<keyword evidence="2" id="KW-0645">Protease</keyword>
<evidence type="ECO:0000256" key="3">
    <source>
        <dbReference type="ARBA" id="ARBA00023136"/>
    </source>
</evidence>
<protein>
    <submittedName>
        <fullName evidence="6">Penicillin-binding protein</fullName>
    </submittedName>
</protein>
<dbReference type="CDD" id="cd06575">
    <property type="entry name" value="PASTA_Pbp2x-like_2"/>
    <property type="match status" value="1"/>
</dbReference>
<dbReference type="InterPro" id="IPR005311">
    <property type="entry name" value="PBP_dimer"/>
</dbReference>
<feature type="transmembrane region" description="Helical" evidence="4">
    <location>
        <begin position="12"/>
        <end position="34"/>
    </location>
</feature>
<dbReference type="Pfam" id="PF03717">
    <property type="entry name" value="PBP_dimer"/>
    <property type="match status" value="1"/>
</dbReference>
<dbReference type="PANTHER" id="PTHR30627:SF1">
    <property type="entry name" value="PEPTIDOGLYCAN D,D-TRANSPEPTIDASE FTSI"/>
    <property type="match status" value="1"/>
</dbReference>
<dbReference type="Gene3D" id="3.30.450.330">
    <property type="match status" value="1"/>
</dbReference>
<keyword evidence="2" id="KW-0378">Hydrolase</keyword>
<evidence type="ECO:0000313" key="7">
    <source>
        <dbReference type="Proteomes" id="UP001232063"/>
    </source>
</evidence>
<evidence type="ECO:0000256" key="1">
    <source>
        <dbReference type="ARBA" id="ARBA00004370"/>
    </source>
</evidence>
<keyword evidence="2" id="KW-0121">Carboxypeptidase</keyword>
<keyword evidence="4" id="KW-1133">Transmembrane helix</keyword>
<dbReference type="EMBL" id="JASJOU010000023">
    <property type="protein sequence ID" value="MDJ1506479.1"/>
    <property type="molecule type" value="Genomic_DNA"/>
</dbReference>
<evidence type="ECO:0000256" key="2">
    <source>
        <dbReference type="ARBA" id="ARBA00022645"/>
    </source>
</evidence>
<dbReference type="GO" id="GO:0005886">
    <property type="term" value="C:plasma membrane"/>
    <property type="evidence" value="ECO:0007669"/>
    <property type="project" value="TreeGrafter"/>
</dbReference>
<dbReference type="SUPFAM" id="SSF56601">
    <property type="entry name" value="beta-lactamase/transpeptidase-like"/>
    <property type="match status" value="1"/>
</dbReference>
<name>A0AAE3RDK3_9BACT</name>
<dbReference type="InterPro" id="IPR050515">
    <property type="entry name" value="Beta-lactam/transpept"/>
</dbReference>
<dbReference type="AlphaFoldDB" id="A0AAE3RDK3"/>
<reference evidence="6" key="1">
    <citation type="submission" date="2023-05" db="EMBL/GenBank/DDBJ databases">
        <authorList>
            <person name="Zhang X."/>
        </authorList>
    </citation>
    <scope>NUCLEOTIDE SEQUENCE</scope>
    <source>
        <strain evidence="6">BD1B2-1</strain>
    </source>
</reference>
<dbReference type="SUPFAM" id="SSF56519">
    <property type="entry name" value="Penicillin binding protein dimerisation domain"/>
    <property type="match status" value="1"/>
</dbReference>
<gene>
    <name evidence="6" type="ORF">QNI22_37865</name>
</gene>
<dbReference type="InterPro" id="IPR005543">
    <property type="entry name" value="PASTA_dom"/>
</dbReference>
<feature type="domain" description="PASTA" evidence="5">
    <location>
        <begin position="646"/>
        <end position="704"/>
    </location>
</feature>
<dbReference type="InterPro" id="IPR001460">
    <property type="entry name" value="PCN-bd_Tpept"/>
</dbReference>
<dbReference type="SMART" id="SM00740">
    <property type="entry name" value="PASTA"/>
    <property type="match status" value="1"/>
</dbReference>
<comment type="caution">
    <text evidence="6">The sequence shown here is derived from an EMBL/GenBank/DDBJ whole genome shotgun (WGS) entry which is preliminary data.</text>
</comment>